<feature type="transmembrane region" description="Helical" evidence="1">
    <location>
        <begin position="35"/>
        <end position="53"/>
    </location>
</feature>
<dbReference type="EMBL" id="CP015520">
    <property type="protein sequence ID" value="ANF23178.1"/>
    <property type="molecule type" value="Genomic_DNA"/>
</dbReference>
<proteinExistence type="predicted"/>
<feature type="transmembrane region" description="Helical" evidence="1">
    <location>
        <begin position="93"/>
        <end position="112"/>
    </location>
</feature>
<keyword evidence="1" id="KW-0812">Transmembrane</keyword>
<keyword evidence="1" id="KW-1133">Transmembrane helix</keyword>
<evidence type="ECO:0000313" key="2">
    <source>
        <dbReference type="EMBL" id="ANF23178.1"/>
    </source>
</evidence>
<feature type="transmembrane region" description="Helical" evidence="1">
    <location>
        <begin position="65"/>
        <end position="87"/>
    </location>
</feature>
<evidence type="ECO:0000256" key="1">
    <source>
        <dbReference type="SAM" id="Phobius"/>
    </source>
</evidence>
<feature type="transmembrane region" description="Helical" evidence="1">
    <location>
        <begin position="124"/>
        <end position="140"/>
    </location>
</feature>
<sequence length="142" mass="15712">MKFGIALVISFVYSLAAAWFYYITAKGEPFLEVSFGTLLLNFSFLVFLLWIVASPHAKKSTAADMVLITVMIIPAGVLATLPILFTLTGLGIYESYGLEYFLMPVIPFTLAYRTVEGKVTVKPILLALLYGIIAFAWGNLTW</sequence>
<evidence type="ECO:0000313" key="3">
    <source>
        <dbReference type="Proteomes" id="UP000076969"/>
    </source>
</evidence>
<feature type="transmembrane region" description="Helical" evidence="1">
    <location>
        <begin position="5"/>
        <end position="23"/>
    </location>
</feature>
<keyword evidence="1" id="KW-0472">Membrane</keyword>
<dbReference type="AlphaFoldDB" id="A0A172WI89"/>
<dbReference type="STRING" id="1712654.A7C91_08355"/>
<name>A0A172WI89_9EURY</name>
<dbReference type="KEGG" id="tpie:A7C91_08355"/>
<reference evidence="3" key="1">
    <citation type="journal article" date="2016" name="Syst. Appl. Microbiol.">
        <title>Thermococcus piezophilus sp. nov., a novel hyperthermophilic and piezophilic archaeon with a broad pressure range for growth, isolated from a deepest hydrothermal vent at the Mid-Cayman Rise.</title>
        <authorList>
            <person name="Dalmasso C."/>
            <person name="Oger P."/>
            <person name="Selva G."/>
            <person name="Courtine D."/>
            <person name="L'Haridon S."/>
            <person name="Garlaschelli A."/>
            <person name="Roussel E."/>
            <person name="Miyazaki J."/>
            <person name="Reveillaud J."/>
            <person name="Jebbar M."/>
            <person name="Takai K."/>
            <person name="Maignien L."/>
            <person name="Alain K."/>
        </authorList>
    </citation>
    <scope>NUCLEOTIDE SEQUENCE [LARGE SCALE GENOMIC DNA]</scope>
    <source>
        <strain evidence="3">CDGS</strain>
    </source>
</reference>
<dbReference type="Proteomes" id="UP000076969">
    <property type="component" value="Chromosome"/>
</dbReference>
<organism evidence="2 3">
    <name type="scientific">Thermococcus piezophilus</name>
    <dbReference type="NCBI Taxonomy" id="1712654"/>
    <lineage>
        <taxon>Archaea</taxon>
        <taxon>Methanobacteriati</taxon>
        <taxon>Methanobacteriota</taxon>
        <taxon>Thermococci</taxon>
        <taxon>Thermococcales</taxon>
        <taxon>Thermococcaceae</taxon>
        <taxon>Thermococcus</taxon>
    </lineage>
</organism>
<gene>
    <name evidence="2" type="ORF">A7C91_08355</name>
</gene>
<accession>A0A172WI89</accession>
<keyword evidence="3" id="KW-1185">Reference proteome</keyword>
<protein>
    <submittedName>
        <fullName evidence="2">Uncharacterized protein</fullName>
    </submittedName>
</protein>